<dbReference type="SFLD" id="SFLDS00028">
    <property type="entry name" value="Proline_Racemase"/>
    <property type="match status" value="1"/>
</dbReference>
<evidence type="ECO:0000256" key="10">
    <source>
        <dbReference type="SAM" id="Phobius"/>
    </source>
</evidence>
<dbReference type="InterPro" id="IPR008794">
    <property type="entry name" value="Pro_racemase_fam"/>
</dbReference>
<evidence type="ECO:0000313" key="12">
    <source>
        <dbReference type="Proteomes" id="UP001652640"/>
    </source>
</evidence>
<comment type="catalytic activity">
    <reaction evidence="1">
        <text>trans-3-hydroxy-L-proline = 1-pyrroline-2-carboxylate + H2O</text>
        <dbReference type="Rhea" id="RHEA:10320"/>
        <dbReference type="ChEBI" id="CHEBI:15377"/>
        <dbReference type="ChEBI" id="CHEBI:39785"/>
        <dbReference type="ChEBI" id="CHEBI:57938"/>
        <dbReference type="EC" id="4.2.1.77"/>
    </reaction>
</comment>
<dbReference type="Gene3D" id="1.20.1070.10">
    <property type="entry name" value="Rhodopsin 7-helix transmembrane proteins"/>
    <property type="match status" value="1"/>
</dbReference>
<name>A0ABM4ICH7_ODOVR</name>
<dbReference type="SUPFAM" id="SSF81321">
    <property type="entry name" value="Family A G protein-coupled receptor-like"/>
    <property type="match status" value="1"/>
</dbReference>
<dbReference type="PRINTS" id="PR00237">
    <property type="entry name" value="GPCRRHODOPSN"/>
</dbReference>
<feature type="transmembrane region" description="Helical" evidence="10">
    <location>
        <begin position="378"/>
        <end position="396"/>
    </location>
</feature>
<evidence type="ECO:0000256" key="9">
    <source>
        <dbReference type="RuleBase" id="RU000688"/>
    </source>
</evidence>
<feature type="transmembrane region" description="Helical" evidence="10">
    <location>
        <begin position="522"/>
        <end position="545"/>
    </location>
</feature>
<accession>A0ABM4ICH7</accession>
<evidence type="ECO:0000256" key="1">
    <source>
        <dbReference type="ARBA" id="ARBA00001148"/>
    </source>
</evidence>
<dbReference type="RefSeq" id="XP_070325523.1">
    <property type="nucleotide sequence ID" value="XM_070469422.1"/>
</dbReference>
<protein>
    <recommendedName>
        <fullName evidence="4">trans-L-3-hydroxyproline dehydratase</fullName>
        <ecNumber evidence="4">4.2.1.77</ecNumber>
    </recommendedName>
</protein>
<organism evidence="12 13">
    <name type="scientific">Odocoileus virginianus</name>
    <name type="common">White-tailed deer</name>
    <dbReference type="NCBI Taxonomy" id="9874"/>
    <lineage>
        <taxon>Eukaryota</taxon>
        <taxon>Metazoa</taxon>
        <taxon>Chordata</taxon>
        <taxon>Craniata</taxon>
        <taxon>Vertebrata</taxon>
        <taxon>Euteleostomi</taxon>
        <taxon>Mammalia</taxon>
        <taxon>Eutheria</taxon>
        <taxon>Laurasiatheria</taxon>
        <taxon>Artiodactyla</taxon>
        <taxon>Ruminantia</taxon>
        <taxon>Pecora</taxon>
        <taxon>Cervidae</taxon>
        <taxon>Odocoileinae</taxon>
        <taxon>Odocoileus</taxon>
    </lineage>
</organism>
<evidence type="ECO:0000259" key="11">
    <source>
        <dbReference type="PROSITE" id="PS50262"/>
    </source>
</evidence>
<dbReference type="InterPro" id="IPR000276">
    <property type="entry name" value="GPCR_Rhodpsn"/>
</dbReference>
<dbReference type="Pfam" id="PF05544">
    <property type="entry name" value="Pro_racemase"/>
    <property type="match status" value="1"/>
</dbReference>
<dbReference type="EC" id="4.2.1.77" evidence="4"/>
<dbReference type="SUPFAM" id="SSF54506">
    <property type="entry name" value="Diaminopimelate epimerase-like"/>
    <property type="match status" value="1"/>
</dbReference>
<comment type="subcellular location">
    <subcellularLocation>
        <location evidence="2">Membrane</location>
    </subcellularLocation>
</comment>
<keyword evidence="7 9" id="KW-0297">G-protein coupled receptor</keyword>
<comment type="similarity">
    <text evidence="9">Belongs to the G-protein coupled receptor 1 family.</text>
</comment>
<keyword evidence="5 9" id="KW-0812">Transmembrane</keyword>
<evidence type="ECO:0000256" key="8">
    <source>
        <dbReference type="ARBA" id="ARBA00023136"/>
    </source>
</evidence>
<comment type="similarity">
    <text evidence="3">Belongs to the proline racemase family.</text>
</comment>
<evidence type="ECO:0000256" key="5">
    <source>
        <dbReference type="ARBA" id="ARBA00022692"/>
    </source>
</evidence>
<evidence type="ECO:0000256" key="3">
    <source>
        <dbReference type="ARBA" id="ARBA00007529"/>
    </source>
</evidence>
<keyword evidence="8 10" id="KW-0472">Membrane</keyword>
<feature type="transmembrane region" description="Helical" evidence="10">
    <location>
        <begin position="557"/>
        <end position="579"/>
    </location>
</feature>
<dbReference type="PROSITE" id="PS50262">
    <property type="entry name" value="G_PROTEIN_RECEP_F1_2"/>
    <property type="match status" value="1"/>
</dbReference>
<feature type="transmembrane region" description="Helical" evidence="10">
    <location>
        <begin position="465"/>
        <end position="490"/>
    </location>
</feature>
<evidence type="ECO:0000256" key="6">
    <source>
        <dbReference type="ARBA" id="ARBA00022989"/>
    </source>
</evidence>
<feature type="domain" description="G-protein coupled receptors family 1 profile" evidence="11">
    <location>
        <begin position="318"/>
        <end position="577"/>
    </location>
</feature>
<dbReference type="Proteomes" id="UP001652640">
    <property type="component" value="Chromosome 6"/>
</dbReference>
<keyword evidence="6 10" id="KW-1133">Transmembrane helix</keyword>
<dbReference type="GeneID" id="110148600"/>
<dbReference type="PANTHER" id="PTHR33442">
    <property type="entry name" value="TRANS-3-HYDROXY-L-PROLINE DEHYDRATASE"/>
    <property type="match status" value="1"/>
</dbReference>
<dbReference type="PANTHER" id="PTHR33442:SF1">
    <property type="entry name" value="TRANS-3-HYDROXY-L-PROLINE DEHYDRATASE"/>
    <property type="match status" value="1"/>
</dbReference>
<dbReference type="InterPro" id="IPR017452">
    <property type="entry name" value="GPCR_Rhodpsn_7TM"/>
</dbReference>
<reference evidence="12" key="1">
    <citation type="journal article" date="2022" name="J. Hered.">
        <title>A De Novo Chromosome-Level Genome Assembly of the White-Tailed Deer, Odocoileus Virginianus.</title>
        <authorList>
            <person name="London E.W."/>
            <person name="Roca A.L."/>
            <person name="Novakofski J.E."/>
            <person name="Mateus-Pinilla N.E."/>
        </authorList>
    </citation>
    <scope>NUCLEOTIDE SEQUENCE [LARGE SCALE GENOMIC DNA]</scope>
</reference>
<gene>
    <name evidence="13" type="primary">LOC110148600</name>
</gene>
<sequence length="682" mass="73094">MAGPLTVPRLPPHDPGTPALSVVDMHTGGEPLRIVLAGCPEVVGPTLLAKRRYMRQHLDHVRRRLMFEPRGHRDMYGAVLVPSELPDAHLGVLFLNNEGYSSMCGHAVLALGRFALDFGLVPAPPADAREALVNIHCPCGLVAAFVECEGGRSRGPVRFHSVPAFVLAADFLVDVPGHGKVVVDVAYGGAFYAFVSAEKLGLDVCSAKTRDLVAAASAVTEAVKAQFKINHPDSEDLAFLYGTILTDGKDTYSEEPTTNICVFADEQVDRSPTGSGVTARIALQYHKGLLELNQTRAFKSSATGSVFTGKAVREAKCGDFKAVIVEVSGRAHYTDLLTALLCLPAAFLDLFTPPGGSAPAAAAAASGPWSGFCAASRFFSSCFGIVSTLSMALISLDRYCAIVRPPREKIGRRRALQLLAGAWLAALGFSMPWELFLAPGEAPAAAQSFHRCLYRTSPDPAQLGAAYSVGLVVTCYLLPFLLMCFCHYHICKTVRLSDVRVRPLTTYARVLRFFSDVRTATTVLIMIVSVICCWGPYCFLVLLAAARRAQAAQSPSLLNVVAVWLTWANGAINPVIYAVRNPNISMLLGRNREEGYRTRNVDALLPNQGLALQAGSLNPLRNRYTNRLGACSTISSSNPTSGVAGDMAMWARKNPVVLFCREGPPDPVTAAAKQSGAGDTSL</sequence>
<dbReference type="Pfam" id="PF00001">
    <property type="entry name" value="7tm_1"/>
    <property type="match status" value="1"/>
</dbReference>
<evidence type="ECO:0000256" key="2">
    <source>
        <dbReference type="ARBA" id="ARBA00004370"/>
    </source>
</evidence>
<proteinExistence type="inferred from homology"/>
<keyword evidence="12" id="KW-1185">Reference proteome</keyword>
<reference evidence="13" key="2">
    <citation type="submission" date="2025-08" db="UniProtKB">
        <authorList>
            <consortium name="RefSeq"/>
        </authorList>
    </citation>
    <scope>IDENTIFICATION</scope>
    <source>
        <tissue evidence="13">Tongue muscle</tissue>
    </source>
</reference>
<dbReference type="Gene3D" id="3.10.310.10">
    <property type="entry name" value="Diaminopimelate Epimerase, Chain A, domain 1"/>
    <property type="match status" value="2"/>
</dbReference>
<feature type="transmembrane region" description="Helical" evidence="10">
    <location>
        <begin position="416"/>
        <end position="433"/>
    </location>
</feature>
<evidence type="ECO:0000313" key="13">
    <source>
        <dbReference type="RefSeq" id="XP_070325523.1"/>
    </source>
</evidence>
<keyword evidence="9" id="KW-0807">Transducer</keyword>
<dbReference type="PROSITE" id="PS00237">
    <property type="entry name" value="G_PROTEIN_RECEP_F1_1"/>
    <property type="match status" value="1"/>
</dbReference>
<evidence type="ECO:0000256" key="4">
    <source>
        <dbReference type="ARBA" id="ARBA00013105"/>
    </source>
</evidence>
<keyword evidence="9 13" id="KW-0675">Receptor</keyword>
<evidence type="ECO:0000256" key="7">
    <source>
        <dbReference type="ARBA" id="ARBA00023040"/>
    </source>
</evidence>